<evidence type="ECO:0000313" key="4">
    <source>
        <dbReference type="Proteomes" id="UP000314251"/>
    </source>
</evidence>
<reference evidence="3" key="1">
    <citation type="submission" date="2019-10" db="EMBL/GenBank/DDBJ databases">
        <title>Nonomuraea sp. nov., isolated from Phyllanthus amarus.</title>
        <authorList>
            <person name="Klykleung N."/>
            <person name="Tanasupawat S."/>
        </authorList>
    </citation>
    <scope>NUCLEOTIDE SEQUENCE [LARGE SCALE GENOMIC DNA]</scope>
    <source>
        <strain evidence="3">3MP-10</strain>
    </source>
</reference>
<dbReference type="SUPFAM" id="SSF56112">
    <property type="entry name" value="Protein kinase-like (PK-like)"/>
    <property type="match status" value="1"/>
</dbReference>
<comment type="caution">
    <text evidence="3">The sequence shown here is derived from an EMBL/GenBank/DDBJ whole genome shotgun (WGS) entry which is preliminary data.</text>
</comment>
<accession>A0A5N6AGL0</accession>
<proteinExistence type="predicted"/>
<dbReference type="InterPro" id="IPR011009">
    <property type="entry name" value="Kinase-like_dom_sf"/>
</dbReference>
<dbReference type="EMBL" id="VDLY02000004">
    <property type="protein sequence ID" value="KAB8167997.1"/>
    <property type="molecule type" value="Genomic_DNA"/>
</dbReference>
<dbReference type="Gene3D" id="3.90.1200.10">
    <property type="match status" value="1"/>
</dbReference>
<dbReference type="Pfam" id="PF01636">
    <property type="entry name" value="APH"/>
    <property type="match status" value="1"/>
</dbReference>
<dbReference type="GO" id="GO:0016740">
    <property type="term" value="F:transferase activity"/>
    <property type="evidence" value="ECO:0007669"/>
    <property type="project" value="UniProtKB-KW"/>
</dbReference>
<gene>
    <name evidence="3" type="ORF">FH607_006920</name>
</gene>
<dbReference type="InterPro" id="IPR002575">
    <property type="entry name" value="Aminoglycoside_PTrfase"/>
</dbReference>
<dbReference type="Proteomes" id="UP000314251">
    <property type="component" value="Unassembled WGS sequence"/>
</dbReference>
<dbReference type="OrthoDB" id="236897at2"/>
<sequence>MPEVPTPSEESEESEESEVLQDTPHRRVERVGNTVRRPTHPWSPAVHALLGHLAEVAFPYAPRLLGVDAEGREILEHLEGDSGQDGWSRIVDEDGLRAFARLLRDYHRAVADFRPSADLAWCTGVATLRPGEIVCHGDFGPWNVVWRGRRPVGLIDWDYARPAAPLHDIAYALEYAAPFRDDAECLRWLRYAEPPDRRRRIAVFAEGYGLPGTAGLVDAVIAVQEETVALVGRLADQGRQPQVAWVAEGHLDELRARAAWSRAHRRLLE</sequence>
<feature type="domain" description="Aminoglycoside phosphotransferase" evidence="2">
    <location>
        <begin position="132"/>
        <end position="192"/>
    </location>
</feature>
<feature type="compositionally biased region" description="Acidic residues" evidence="1">
    <location>
        <begin position="9"/>
        <end position="19"/>
    </location>
</feature>
<evidence type="ECO:0000313" key="3">
    <source>
        <dbReference type="EMBL" id="KAB8167997.1"/>
    </source>
</evidence>
<name>A0A5N6AGL0_9ACTN</name>
<feature type="region of interest" description="Disordered" evidence="1">
    <location>
        <begin position="1"/>
        <end position="39"/>
    </location>
</feature>
<evidence type="ECO:0000256" key="1">
    <source>
        <dbReference type="SAM" id="MobiDB-lite"/>
    </source>
</evidence>
<evidence type="ECO:0000259" key="2">
    <source>
        <dbReference type="Pfam" id="PF01636"/>
    </source>
</evidence>
<dbReference type="AlphaFoldDB" id="A0A5N6AGL0"/>
<keyword evidence="4" id="KW-1185">Reference proteome</keyword>
<organism evidence="3 4">
    <name type="scientific">Streptomyces mimosae</name>
    <dbReference type="NCBI Taxonomy" id="2586635"/>
    <lineage>
        <taxon>Bacteria</taxon>
        <taxon>Bacillati</taxon>
        <taxon>Actinomycetota</taxon>
        <taxon>Actinomycetes</taxon>
        <taxon>Kitasatosporales</taxon>
        <taxon>Streptomycetaceae</taxon>
        <taxon>Streptomyces</taxon>
    </lineage>
</organism>
<protein>
    <submittedName>
        <fullName evidence="3">Phosphotransferase</fullName>
    </submittedName>
</protein>